<gene>
    <name evidence="2" type="ORF">GALMADRAFT_146871</name>
</gene>
<keyword evidence="3" id="KW-1185">Reference proteome</keyword>
<sequence length="751" mass="76618">MASEIDSTGKKENKSKGFHRLVRSLSGRVNGSGRDEASGSKPALILTATEDKASSTTATSTAELGSATPASGEPLRRVASASSSLSRAKTKVADRLRQLGKGIGKLKKGGGGKSATATTTTTATGSSSGSGSAPSGPAASDAKSKVPAAVSPSKHAKLLSMVTELDEPGSTNPSTLSNPAPTSPAPDPTNPSPSPAPPSPTILAKQIQSLIDALPFPSPPSPQTIIRAPKQPKWDPQGRPLPPPDTAHVEDPKLVAFLSDPGVMNGDQDQDGEGTGRPSVWRVLEGLGVPPHGFPPGDGDEEKEEGGADGDGGGEVDGGGGAPDVGTGGPTVITDTTSVMVYCPLVPGEEDLVELAERVKFQVGGLLEEDGQGQGEGAEASWMDVWPLSIFYQRVPQSQVQAEADVRAQAGGQGSPSPLVRRRISVDVVLPLRWRSVDNIVASPKVQRGVTAQTVKAWVPSTTKMSIQATWWGYRLYLPPPVMKTLSSSTLEAVKRAALITTALTWFFNNMPVDSLPLALQPAALLMRRLVPYLGYVGPFISWSWGEVVGYDVGYGVILTATWLLPVALIPGTWRQGDFPTPPPPPAADPAPAPVPSPAPSPAPAPVPTPAQPQPAPAPSPAPTPVPVPTPAPSNPPPSTPSDPPTSPPPTGPSVPPTTPAPAPVPVPAPAPVPMPAPAPAPAPTPTPAPAPAPTPTPGQGDPVAVPPPLIPAPAPLSQLEPTPADPKSPTSPSVPATGPEPVLPIQIGPS</sequence>
<dbReference type="PANTHER" id="PTHR15921">
    <property type="entry name" value="PRE-MRNA CLEAVAGE COMPLEX II"/>
    <property type="match status" value="1"/>
</dbReference>
<feature type="compositionally biased region" description="Pro residues" evidence="1">
    <location>
        <begin position="705"/>
        <end position="715"/>
    </location>
</feature>
<feature type="compositionally biased region" description="Acidic residues" evidence="1">
    <location>
        <begin position="298"/>
        <end position="314"/>
    </location>
</feature>
<protein>
    <submittedName>
        <fullName evidence="2">Uncharacterized protein</fullName>
    </submittedName>
</protein>
<feature type="compositionally biased region" description="Gly residues" evidence="1">
    <location>
        <begin position="315"/>
        <end position="329"/>
    </location>
</feature>
<dbReference type="OrthoDB" id="3247214at2759"/>
<feature type="region of interest" description="Disordered" evidence="1">
    <location>
        <begin position="285"/>
        <end position="332"/>
    </location>
</feature>
<dbReference type="PANTHER" id="PTHR15921:SF3">
    <property type="entry name" value="PRE-MRNA CLEAVAGE COMPLEX 2 PROTEIN PCF11"/>
    <property type="match status" value="1"/>
</dbReference>
<feature type="region of interest" description="Disordered" evidence="1">
    <location>
        <begin position="213"/>
        <end position="248"/>
    </location>
</feature>
<feature type="compositionally biased region" description="Low complexity" evidence="1">
    <location>
        <begin position="54"/>
        <end position="68"/>
    </location>
</feature>
<feature type="compositionally biased region" description="Low complexity" evidence="1">
    <location>
        <begin position="114"/>
        <end position="141"/>
    </location>
</feature>
<dbReference type="GO" id="GO:0031124">
    <property type="term" value="P:mRNA 3'-end processing"/>
    <property type="evidence" value="ECO:0007669"/>
    <property type="project" value="InterPro"/>
</dbReference>
<dbReference type="Proteomes" id="UP000027222">
    <property type="component" value="Unassembled WGS sequence"/>
</dbReference>
<evidence type="ECO:0000313" key="3">
    <source>
        <dbReference type="Proteomes" id="UP000027222"/>
    </source>
</evidence>
<feature type="compositionally biased region" description="Low complexity" evidence="1">
    <location>
        <begin position="77"/>
        <end position="87"/>
    </location>
</feature>
<feature type="region of interest" description="Disordered" evidence="1">
    <location>
        <begin position="576"/>
        <end position="751"/>
    </location>
</feature>
<dbReference type="EMBL" id="KL142412">
    <property type="protein sequence ID" value="KDR67875.1"/>
    <property type="molecule type" value="Genomic_DNA"/>
</dbReference>
<accession>A0A067SAF1</accession>
<organism evidence="2 3">
    <name type="scientific">Galerina marginata (strain CBS 339.88)</name>
    <dbReference type="NCBI Taxonomy" id="685588"/>
    <lineage>
        <taxon>Eukaryota</taxon>
        <taxon>Fungi</taxon>
        <taxon>Dikarya</taxon>
        <taxon>Basidiomycota</taxon>
        <taxon>Agaricomycotina</taxon>
        <taxon>Agaricomycetes</taxon>
        <taxon>Agaricomycetidae</taxon>
        <taxon>Agaricales</taxon>
        <taxon>Agaricineae</taxon>
        <taxon>Strophariaceae</taxon>
        <taxon>Galerina</taxon>
    </lineage>
</organism>
<feature type="region of interest" description="Disordered" evidence="1">
    <location>
        <begin position="1"/>
        <end position="201"/>
    </location>
</feature>
<dbReference type="GO" id="GO:0005849">
    <property type="term" value="C:mRNA cleavage factor complex"/>
    <property type="evidence" value="ECO:0007669"/>
    <property type="project" value="TreeGrafter"/>
</dbReference>
<dbReference type="STRING" id="685588.A0A067SAF1"/>
<proteinExistence type="predicted"/>
<dbReference type="GO" id="GO:0003729">
    <property type="term" value="F:mRNA binding"/>
    <property type="evidence" value="ECO:0007669"/>
    <property type="project" value="InterPro"/>
</dbReference>
<evidence type="ECO:0000256" key="1">
    <source>
        <dbReference type="SAM" id="MobiDB-lite"/>
    </source>
</evidence>
<feature type="compositionally biased region" description="Pro residues" evidence="1">
    <location>
        <begin position="580"/>
        <end position="697"/>
    </location>
</feature>
<dbReference type="GO" id="GO:0000993">
    <property type="term" value="F:RNA polymerase II complex binding"/>
    <property type="evidence" value="ECO:0007669"/>
    <property type="project" value="InterPro"/>
</dbReference>
<dbReference type="AlphaFoldDB" id="A0A067SAF1"/>
<evidence type="ECO:0000313" key="2">
    <source>
        <dbReference type="EMBL" id="KDR67875.1"/>
    </source>
</evidence>
<dbReference type="GO" id="GO:0005737">
    <property type="term" value="C:cytoplasm"/>
    <property type="evidence" value="ECO:0007669"/>
    <property type="project" value="TreeGrafter"/>
</dbReference>
<dbReference type="HOGENOM" id="CLU_354889_0_0_1"/>
<reference evidence="3" key="1">
    <citation type="journal article" date="2014" name="Proc. Natl. Acad. Sci. U.S.A.">
        <title>Extensive sampling of basidiomycete genomes demonstrates inadequacy of the white-rot/brown-rot paradigm for wood decay fungi.</title>
        <authorList>
            <person name="Riley R."/>
            <person name="Salamov A.A."/>
            <person name="Brown D.W."/>
            <person name="Nagy L.G."/>
            <person name="Floudas D."/>
            <person name="Held B.W."/>
            <person name="Levasseur A."/>
            <person name="Lombard V."/>
            <person name="Morin E."/>
            <person name="Otillar R."/>
            <person name="Lindquist E.A."/>
            <person name="Sun H."/>
            <person name="LaButti K.M."/>
            <person name="Schmutz J."/>
            <person name="Jabbour D."/>
            <person name="Luo H."/>
            <person name="Baker S.E."/>
            <person name="Pisabarro A.G."/>
            <person name="Walton J.D."/>
            <person name="Blanchette R.A."/>
            <person name="Henrissat B."/>
            <person name="Martin F."/>
            <person name="Cullen D."/>
            <person name="Hibbett D.S."/>
            <person name="Grigoriev I.V."/>
        </authorList>
    </citation>
    <scope>NUCLEOTIDE SEQUENCE [LARGE SCALE GENOMIC DNA]</scope>
    <source>
        <strain evidence="3">CBS 339.88</strain>
    </source>
</reference>
<feature type="compositionally biased region" description="Pro residues" evidence="1">
    <location>
        <begin position="181"/>
        <end position="200"/>
    </location>
</feature>
<dbReference type="InterPro" id="IPR045154">
    <property type="entry name" value="PCF11-like"/>
</dbReference>
<dbReference type="GO" id="GO:0006369">
    <property type="term" value="P:termination of RNA polymerase II transcription"/>
    <property type="evidence" value="ECO:0007669"/>
    <property type="project" value="InterPro"/>
</dbReference>
<name>A0A067SAF1_GALM3</name>